<dbReference type="EMBL" id="BDGJ01000179">
    <property type="protein sequence ID" value="GAW93876.1"/>
    <property type="molecule type" value="Genomic_DNA"/>
</dbReference>
<comment type="caution">
    <text evidence="1">The sequence shown here is derived from an EMBL/GenBank/DDBJ whole genome shotgun (WGS) entry which is preliminary data.</text>
</comment>
<organism evidence="1 2">
    <name type="scientific">Calderihabitans maritimus</name>
    <dbReference type="NCBI Taxonomy" id="1246530"/>
    <lineage>
        <taxon>Bacteria</taxon>
        <taxon>Bacillati</taxon>
        <taxon>Bacillota</taxon>
        <taxon>Clostridia</taxon>
        <taxon>Neomoorellales</taxon>
        <taxon>Calderihabitantaceae</taxon>
        <taxon>Calderihabitans</taxon>
    </lineage>
</organism>
<sequence length="40" mass="4689">MFLAVVFAAGKEFSEKRPEASWILRQRRVKWPIARWGGRG</sequence>
<evidence type="ECO:0000313" key="2">
    <source>
        <dbReference type="Proteomes" id="UP000197032"/>
    </source>
</evidence>
<accession>A0A1Z5HWG6</accession>
<reference evidence="2" key="1">
    <citation type="journal article" date="2017" name="Appl. Environ. Microbiol.">
        <title>Genomic analysis of Calderihabitans maritimus KKC1, a thermophilic hydrogenogenic carboxydotrophic bacterium isolated from marine sediment.</title>
        <authorList>
            <person name="Omae K."/>
            <person name="Yoneda Y."/>
            <person name="Fukuyama Y."/>
            <person name="Yoshida T."/>
            <person name="Sako Y."/>
        </authorList>
    </citation>
    <scope>NUCLEOTIDE SEQUENCE [LARGE SCALE GENOMIC DNA]</scope>
    <source>
        <strain evidence="2">KKC1</strain>
    </source>
</reference>
<proteinExistence type="predicted"/>
<evidence type="ECO:0000313" key="1">
    <source>
        <dbReference type="EMBL" id="GAW93876.1"/>
    </source>
</evidence>
<protein>
    <submittedName>
        <fullName evidence="1">Uncharacterized protein</fullName>
    </submittedName>
</protein>
<dbReference type="Proteomes" id="UP000197032">
    <property type="component" value="Unassembled WGS sequence"/>
</dbReference>
<keyword evidence="2" id="KW-1185">Reference proteome</keyword>
<gene>
    <name evidence="1" type="ORF">KKC1_30010</name>
</gene>
<name>A0A1Z5HWG6_9FIRM</name>
<dbReference type="AlphaFoldDB" id="A0A1Z5HWG6"/>